<sequence length="80" mass="9246">MYRQDSELNLSLMVADLLSPLGNWWNVGLIRQTFTDEDAERILQIKPNLHLQDTKIWGFAKNGCYDSRSGYKLLESLDEA</sequence>
<organism evidence="1 2">
    <name type="scientific">Thlaspi arvense</name>
    <name type="common">Field penny-cress</name>
    <dbReference type="NCBI Taxonomy" id="13288"/>
    <lineage>
        <taxon>Eukaryota</taxon>
        <taxon>Viridiplantae</taxon>
        <taxon>Streptophyta</taxon>
        <taxon>Embryophyta</taxon>
        <taxon>Tracheophyta</taxon>
        <taxon>Spermatophyta</taxon>
        <taxon>Magnoliopsida</taxon>
        <taxon>eudicotyledons</taxon>
        <taxon>Gunneridae</taxon>
        <taxon>Pentapetalae</taxon>
        <taxon>rosids</taxon>
        <taxon>malvids</taxon>
        <taxon>Brassicales</taxon>
        <taxon>Brassicaceae</taxon>
        <taxon>Thlaspideae</taxon>
        <taxon>Thlaspi</taxon>
    </lineage>
</organism>
<evidence type="ECO:0000313" key="1">
    <source>
        <dbReference type="EMBL" id="CAH2078926.1"/>
    </source>
</evidence>
<dbReference type="Proteomes" id="UP000836841">
    <property type="component" value="Chromosome 7"/>
</dbReference>
<protein>
    <submittedName>
        <fullName evidence="1">Uncharacterized protein</fullName>
    </submittedName>
</protein>
<dbReference type="EMBL" id="OU466863">
    <property type="protein sequence ID" value="CAH2078926.1"/>
    <property type="molecule type" value="Genomic_DNA"/>
</dbReference>
<gene>
    <name evidence="1" type="ORF">TAV2_LOCUS22791</name>
</gene>
<reference evidence="1 2" key="1">
    <citation type="submission" date="2022-03" db="EMBL/GenBank/DDBJ databases">
        <authorList>
            <person name="Nunn A."/>
            <person name="Chopra R."/>
            <person name="Nunn A."/>
            <person name="Contreras Garrido A."/>
        </authorList>
    </citation>
    <scope>NUCLEOTIDE SEQUENCE [LARGE SCALE GENOMIC DNA]</scope>
</reference>
<evidence type="ECO:0000313" key="2">
    <source>
        <dbReference type="Proteomes" id="UP000836841"/>
    </source>
</evidence>
<accession>A0AAU9T8H9</accession>
<dbReference type="AlphaFoldDB" id="A0AAU9T8H9"/>
<name>A0AAU9T8H9_THLAR</name>
<proteinExistence type="predicted"/>
<keyword evidence="2" id="KW-1185">Reference proteome</keyword>